<evidence type="ECO:0000313" key="2">
    <source>
        <dbReference type="EMBL" id="OWZ84177.1"/>
    </source>
</evidence>
<gene>
    <name evidence="2" type="ORF">CDO51_04720</name>
</gene>
<dbReference type="SUPFAM" id="SSF82549">
    <property type="entry name" value="DAK1/DegV-like"/>
    <property type="match status" value="1"/>
</dbReference>
<dbReference type="Pfam" id="PF02645">
    <property type="entry name" value="DegV"/>
    <property type="match status" value="1"/>
</dbReference>
<dbReference type="InterPro" id="IPR043168">
    <property type="entry name" value="DegV_C"/>
</dbReference>
<dbReference type="Gene3D" id="3.40.50.10170">
    <property type="match status" value="1"/>
</dbReference>
<dbReference type="AlphaFoldDB" id="A0A226C191"/>
<evidence type="ECO:0000313" key="3">
    <source>
        <dbReference type="Proteomes" id="UP000214588"/>
    </source>
</evidence>
<dbReference type="InterPro" id="IPR050270">
    <property type="entry name" value="DegV_domain_contain"/>
</dbReference>
<evidence type="ECO:0000256" key="1">
    <source>
        <dbReference type="ARBA" id="ARBA00023121"/>
    </source>
</evidence>
<keyword evidence="1" id="KW-0446">Lipid-binding</keyword>
<keyword evidence="3" id="KW-1185">Reference proteome</keyword>
<dbReference type="Proteomes" id="UP000214588">
    <property type="component" value="Unassembled WGS sequence"/>
</dbReference>
<dbReference type="OrthoDB" id="9780216at2"/>
<reference evidence="2 3" key="1">
    <citation type="submission" date="2017-06" db="EMBL/GenBank/DDBJ databases">
        <title>Draft Genome Sequence of Natranaerobius trueperi halophilic, alkalithermophilic bacteria from soda lakes.</title>
        <authorList>
            <person name="Zhao B."/>
        </authorList>
    </citation>
    <scope>NUCLEOTIDE SEQUENCE [LARGE SCALE GENOMIC DNA]</scope>
    <source>
        <strain evidence="2 3">DSM 18760</strain>
    </source>
</reference>
<accession>A0A226C191</accession>
<dbReference type="InterPro" id="IPR003797">
    <property type="entry name" value="DegV"/>
</dbReference>
<dbReference type="Gene3D" id="3.30.1180.10">
    <property type="match status" value="1"/>
</dbReference>
<organism evidence="2 3">
    <name type="scientific">Natranaerobius trueperi</name>
    <dbReference type="NCBI Taxonomy" id="759412"/>
    <lineage>
        <taxon>Bacteria</taxon>
        <taxon>Bacillati</taxon>
        <taxon>Bacillota</taxon>
        <taxon>Clostridia</taxon>
        <taxon>Natranaerobiales</taxon>
        <taxon>Natranaerobiaceae</taxon>
        <taxon>Natranaerobius</taxon>
    </lineage>
</organism>
<sequence>MTVHIVTDSTCDLPNEILEELNIHYVPLNVHFGEEGYKDKLELEANDFYKKLIENKESIHPSTSQPSPGDFVSKYQEIANEEDVIISIHLSSKLSGTYQSANLAKDMLPNYDIRVVDSETASIAMGLLVIKAALEKDKGASSSEILEKIEKSKNEITLNFLVDTLEYLQKGGRIGKAQALVGTLLDIKPILTLTDGQITPLEKVRNKKKAIRKMLDFLYEEKGDQPVTVGVLYSGSKEERNFLIDQIKQKFNCKKIIDHPFGSVIGVHVGPDALGVCLL</sequence>
<proteinExistence type="predicted"/>
<dbReference type="PANTHER" id="PTHR33434:SF2">
    <property type="entry name" value="FATTY ACID-BINDING PROTEIN TM_1468"/>
    <property type="match status" value="1"/>
</dbReference>
<dbReference type="PANTHER" id="PTHR33434">
    <property type="entry name" value="DEGV DOMAIN-CONTAINING PROTEIN DR_1986-RELATED"/>
    <property type="match status" value="1"/>
</dbReference>
<name>A0A226C191_9FIRM</name>
<dbReference type="EMBL" id="NIQC01000007">
    <property type="protein sequence ID" value="OWZ84177.1"/>
    <property type="molecule type" value="Genomic_DNA"/>
</dbReference>
<comment type="caution">
    <text evidence="2">The sequence shown here is derived from an EMBL/GenBank/DDBJ whole genome shotgun (WGS) entry which is preliminary data.</text>
</comment>
<dbReference type="GO" id="GO:0008289">
    <property type="term" value="F:lipid binding"/>
    <property type="evidence" value="ECO:0007669"/>
    <property type="project" value="UniProtKB-KW"/>
</dbReference>
<dbReference type="RefSeq" id="WP_089023155.1">
    <property type="nucleotide sequence ID" value="NZ_NIQC01000007.1"/>
</dbReference>
<dbReference type="NCBIfam" id="TIGR00762">
    <property type="entry name" value="DegV"/>
    <property type="match status" value="1"/>
</dbReference>
<dbReference type="PROSITE" id="PS51482">
    <property type="entry name" value="DEGV"/>
    <property type="match status" value="1"/>
</dbReference>
<protein>
    <submittedName>
        <fullName evidence="2">EDD domain protein</fullName>
    </submittedName>
</protein>